<evidence type="ECO:0000256" key="1">
    <source>
        <dbReference type="ARBA" id="ARBA00022737"/>
    </source>
</evidence>
<dbReference type="Gene3D" id="1.25.40.10">
    <property type="entry name" value="Tetratricopeptide repeat domain"/>
    <property type="match status" value="1"/>
</dbReference>
<dbReference type="Proteomes" id="UP001445076">
    <property type="component" value="Unassembled WGS sequence"/>
</dbReference>
<comment type="similarity">
    <text evidence="3">Belongs to the TTC27 family.</text>
</comment>
<dbReference type="PANTHER" id="PTHR16193:SF0">
    <property type="entry name" value="TETRATRICOPEPTIDE REPEAT PROTEIN 27"/>
    <property type="match status" value="1"/>
</dbReference>
<dbReference type="SMART" id="SM00028">
    <property type="entry name" value="TPR"/>
    <property type="match status" value="4"/>
</dbReference>
<evidence type="ECO:0008006" key="7">
    <source>
        <dbReference type="Google" id="ProtNLM"/>
    </source>
</evidence>
<evidence type="ECO:0000313" key="6">
    <source>
        <dbReference type="Proteomes" id="UP001445076"/>
    </source>
</evidence>
<evidence type="ECO:0000256" key="4">
    <source>
        <dbReference type="PROSITE-ProRule" id="PRU00339"/>
    </source>
</evidence>
<dbReference type="InterPro" id="IPR044244">
    <property type="entry name" value="TTC27/Emw1"/>
</dbReference>
<reference evidence="5 6" key="1">
    <citation type="journal article" date="2024" name="BMC Genomics">
        <title>Genome assembly of redclaw crayfish (Cherax quadricarinatus) provides insights into its immune adaptation and hypoxia tolerance.</title>
        <authorList>
            <person name="Liu Z."/>
            <person name="Zheng J."/>
            <person name="Li H."/>
            <person name="Fang K."/>
            <person name="Wang S."/>
            <person name="He J."/>
            <person name="Zhou D."/>
            <person name="Weng S."/>
            <person name="Chi M."/>
            <person name="Gu Z."/>
            <person name="He J."/>
            <person name="Li F."/>
            <person name="Wang M."/>
        </authorList>
    </citation>
    <scope>NUCLEOTIDE SEQUENCE [LARGE SCALE GENOMIC DNA]</scope>
    <source>
        <strain evidence="5">ZL_2023a</strain>
    </source>
</reference>
<protein>
    <recommendedName>
        <fullName evidence="7">Tetratricopeptide repeat protein 27</fullName>
    </recommendedName>
</protein>
<dbReference type="SUPFAM" id="SSF48452">
    <property type="entry name" value="TPR-like"/>
    <property type="match status" value="1"/>
</dbReference>
<gene>
    <name evidence="5" type="ORF">OTU49_007283</name>
</gene>
<dbReference type="PANTHER" id="PTHR16193">
    <property type="entry name" value="TETRATRICOPEPTIDE REPEAT PROTEIN 27"/>
    <property type="match status" value="1"/>
</dbReference>
<keyword evidence="6" id="KW-1185">Reference proteome</keyword>
<feature type="repeat" description="TPR" evidence="4">
    <location>
        <begin position="539"/>
        <end position="572"/>
    </location>
</feature>
<name>A0AAW0WWQ6_CHEQU</name>
<accession>A0AAW0WWQ6</accession>
<feature type="non-terminal residue" evidence="5">
    <location>
        <position position="1"/>
    </location>
</feature>
<evidence type="ECO:0000313" key="5">
    <source>
        <dbReference type="EMBL" id="KAK8731824.1"/>
    </source>
</evidence>
<comment type="caution">
    <text evidence="5">The sequence shown here is derived from an EMBL/GenBank/DDBJ whole genome shotgun (WGS) entry which is preliminary data.</text>
</comment>
<dbReference type="EMBL" id="JARKIK010000059">
    <property type="protein sequence ID" value="KAK8731824.1"/>
    <property type="molecule type" value="Genomic_DNA"/>
</dbReference>
<dbReference type="InterPro" id="IPR019734">
    <property type="entry name" value="TPR_rpt"/>
</dbReference>
<evidence type="ECO:0000256" key="3">
    <source>
        <dbReference type="ARBA" id="ARBA00024020"/>
    </source>
</evidence>
<sequence>YNPQQEGNTRGSLMEIFHNFERKYLYPEYVNASIEAHTEDVRIWGDVAKLVAVGSYIAVLQEPECQAALGSGTKKQRVAGVSIKDHYKDVLSSYLYDGEADKQHVVLCIGISALQLFTQNNFTGPLIGPPPCTLLPNLIPEGQEENKVREEALESLVGDTEGVYNLLYGPEYLALARLILVELRPLLSTCLTVDWWCFRCSLLHQRVADERSPQLYETVLQALNQVENNPQLVNTSVSRDLTALYHLEAGHLHLFFYDVGRAGDHFKKAAQALEIDIELSGALGKRTKWQQEDRPQLIVKVHYKGQPLMESELPGRNLLPTDLPKDIILNDDVRLHKLKFKEQDEDVIPDLKPIEQSVILSTVTHKRRSSAADLQLDQETKAYLVALLQYPKNWCFQMSALLLRSHVEATETRAMERSLNQMEELLAAVNRTEPSRYERLKLFFTSSVLPQWELQQELAKMLMRLGCIKTALEVFERLQLWEDVITCYNELQMRQRSTELVRSQLEKRETPKLWCLLGDATDNIECYEKAWELSNHRSGRAQRSLGNYYYVRKCYSNAITHYEKSIEINKLQFPVWQRLAYCALLVEDWEKCAHAYRRCSVLEPDSFEVWNNLSQAYLKLDQKSRAWKALQEALRCKVDSWRLWDNFMLVSTSLGYISHALNAYNHILTMKERHVDTQILGRIVKAIIENKVPEGHDIRGLYKICSKLLGRLTSEVPTHPELWFLYGLLTQANPEPNAETRHFAMQQFKKALAATTQKAGWEKDTVAVVAALHRSAYLIDAALAATNAVPVKVAVTDLNSVRISVRGTIVGTQRGQVSIATGYVLEDVQEPLKTVEEKLAVLLQKLEELKLQT</sequence>
<keyword evidence="1" id="KW-0677">Repeat</keyword>
<organism evidence="5 6">
    <name type="scientific">Cherax quadricarinatus</name>
    <name type="common">Australian red claw crayfish</name>
    <dbReference type="NCBI Taxonomy" id="27406"/>
    <lineage>
        <taxon>Eukaryota</taxon>
        <taxon>Metazoa</taxon>
        <taxon>Ecdysozoa</taxon>
        <taxon>Arthropoda</taxon>
        <taxon>Crustacea</taxon>
        <taxon>Multicrustacea</taxon>
        <taxon>Malacostraca</taxon>
        <taxon>Eumalacostraca</taxon>
        <taxon>Eucarida</taxon>
        <taxon>Decapoda</taxon>
        <taxon>Pleocyemata</taxon>
        <taxon>Astacidea</taxon>
        <taxon>Parastacoidea</taxon>
        <taxon>Parastacidae</taxon>
        <taxon>Cherax</taxon>
    </lineage>
</organism>
<proteinExistence type="inferred from homology"/>
<keyword evidence="2 4" id="KW-0802">TPR repeat</keyword>
<dbReference type="PROSITE" id="PS50005">
    <property type="entry name" value="TPR"/>
    <property type="match status" value="1"/>
</dbReference>
<dbReference type="AlphaFoldDB" id="A0AAW0WWQ6"/>
<dbReference type="InterPro" id="IPR011990">
    <property type="entry name" value="TPR-like_helical_dom_sf"/>
</dbReference>
<evidence type="ECO:0000256" key="2">
    <source>
        <dbReference type="ARBA" id="ARBA00022803"/>
    </source>
</evidence>